<proteinExistence type="inferred from homology"/>
<dbReference type="PANTHER" id="PTHR11022">
    <property type="entry name" value="PEPTIDOGLYCAN RECOGNITION PROTEIN"/>
    <property type="match status" value="1"/>
</dbReference>
<keyword evidence="2" id="KW-0399">Innate immunity</keyword>
<gene>
    <name evidence="6" type="ORF">AAG570_011733</name>
</gene>
<dbReference type="InterPro" id="IPR002502">
    <property type="entry name" value="Amidase_domain"/>
</dbReference>
<evidence type="ECO:0000256" key="1">
    <source>
        <dbReference type="ARBA" id="ARBA00007553"/>
    </source>
</evidence>
<accession>A0ABD0YGQ9</accession>
<dbReference type="Gene3D" id="3.40.80.10">
    <property type="entry name" value="Peptidoglycan recognition protein-like"/>
    <property type="match status" value="2"/>
</dbReference>
<dbReference type="SMART" id="SM00644">
    <property type="entry name" value="Ami_2"/>
    <property type="match status" value="2"/>
</dbReference>
<dbReference type="Proteomes" id="UP001558652">
    <property type="component" value="Unassembled WGS sequence"/>
</dbReference>
<dbReference type="Pfam" id="PF01510">
    <property type="entry name" value="Amidase_2"/>
    <property type="match status" value="2"/>
</dbReference>
<sequence>PTPYQKRLVKHFEWRGLAPRRCPCPLVTSPACYVVIGHTVCKNYTKREDCEQQVRNIQHFHFSLGYNDIAYNFLVGGDGFIYEGVGWDHIGSHTKFFNGESIGIAFIGTFIDVLPPARQMEAAKALIEEGVRLGKLTPDYKLFLQSQLRSTESPGARLAEEIKTWPHYTPPVTFNERIKKRGHWFGLPPRGEILPLEVSPVHFVIVGHTAGNTYTDHVACRNAVRHIQASHFNKDMVDIGYSFLIGGDGFIYEGRGWDQRPALPEMVRSRTLFISLMGDFMFELPLPVQLEALFCLLEEGVRICKLTPDYKILTQKQVAATESPGMAFIEEIRKWPRWGYLD</sequence>
<feature type="domain" description="Peptidoglycan recognition protein family" evidence="5">
    <location>
        <begin position="6"/>
        <end position="149"/>
    </location>
</feature>
<feature type="non-terminal residue" evidence="6">
    <location>
        <position position="1"/>
    </location>
</feature>
<dbReference type="InterPro" id="IPR006619">
    <property type="entry name" value="PGRP_domain_met/bac"/>
</dbReference>
<dbReference type="SMART" id="SM00701">
    <property type="entry name" value="PGRP"/>
    <property type="match status" value="2"/>
</dbReference>
<feature type="domain" description="Peptidoglycan recognition protein family" evidence="5">
    <location>
        <begin position="176"/>
        <end position="319"/>
    </location>
</feature>
<feature type="domain" description="N-acetylmuramoyl-L-alanine amidase" evidence="4">
    <location>
        <begin position="19"/>
        <end position="155"/>
    </location>
</feature>
<reference evidence="6 7" key="1">
    <citation type="submission" date="2024-07" db="EMBL/GenBank/DDBJ databases">
        <title>Chromosome-level genome assembly of the water stick insect Ranatra chinensis (Heteroptera: Nepidae).</title>
        <authorList>
            <person name="Liu X."/>
        </authorList>
    </citation>
    <scope>NUCLEOTIDE SEQUENCE [LARGE SCALE GENOMIC DNA]</scope>
    <source>
        <strain evidence="6">Cailab_2021Rc</strain>
        <tissue evidence="6">Muscle</tissue>
    </source>
</reference>
<comment type="caution">
    <text evidence="6">The sequence shown here is derived from an EMBL/GenBank/DDBJ whole genome shotgun (WGS) entry which is preliminary data.</text>
</comment>
<dbReference type="GO" id="GO:0045087">
    <property type="term" value="P:innate immune response"/>
    <property type="evidence" value="ECO:0007669"/>
    <property type="project" value="UniProtKB-KW"/>
</dbReference>
<name>A0ABD0YGQ9_9HEMI</name>
<evidence type="ECO:0000256" key="2">
    <source>
        <dbReference type="ARBA" id="ARBA00022588"/>
    </source>
</evidence>
<keyword evidence="7" id="KW-1185">Reference proteome</keyword>
<evidence type="ECO:0000259" key="5">
    <source>
        <dbReference type="SMART" id="SM00701"/>
    </source>
</evidence>
<keyword evidence="3" id="KW-0391">Immunity</keyword>
<evidence type="ECO:0000256" key="3">
    <source>
        <dbReference type="ARBA" id="ARBA00022859"/>
    </source>
</evidence>
<dbReference type="CDD" id="cd06583">
    <property type="entry name" value="PGRP"/>
    <property type="match status" value="2"/>
</dbReference>
<dbReference type="InterPro" id="IPR036505">
    <property type="entry name" value="Amidase/PGRP_sf"/>
</dbReference>
<dbReference type="AlphaFoldDB" id="A0ABD0YGQ9"/>
<organism evidence="6 7">
    <name type="scientific">Ranatra chinensis</name>
    <dbReference type="NCBI Taxonomy" id="642074"/>
    <lineage>
        <taxon>Eukaryota</taxon>
        <taxon>Metazoa</taxon>
        <taxon>Ecdysozoa</taxon>
        <taxon>Arthropoda</taxon>
        <taxon>Hexapoda</taxon>
        <taxon>Insecta</taxon>
        <taxon>Pterygota</taxon>
        <taxon>Neoptera</taxon>
        <taxon>Paraneoptera</taxon>
        <taxon>Hemiptera</taxon>
        <taxon>Heteroptera</taxon>
        <taxon>Panheteroptera</taxon>
        <taxon>Nepomorpha</taxon>
        <taxon>Nepidae</taxon>
        <taxon>Ranatrinae</taxon>
        <taxon>Ranatra</taxon>
    </lineage>
</organism>
<evidence type="ECO:0000313" key="7">
    <source>
        <dbReference type="Proteomes" id="UP001558652"/>
    </source>
</evidence>
<feature type="domain" description="N-acetylmuramoyl-L-alanine amidase" evidence="4">
    <location>
        <begin position="191"/>
        <end position="325"/>
    </location>
</feature>
<evidence type="ECO:0000313" key="6">
    <source>
        <dbReference type="EMBL" id="KAL1130485.1"/>
    </source>
</evidence>
<dbReference type="PANTHER" id="PTHR11022:SF41">
    <property type="entry name" value="PEPTIDOGLYCAN-RECOGNITION PROTEIN LC-RELATED"/>
    <property type="match status" value="1"/>
</dbReference>
<comment type="similarity">
    <text evidence="1">Belongs to the N-acetylmuramoyl-L-alanine amidase 2 family.</text>
</comment>
<protein>
    <submittedName>
        <fullName evidence="6">Uncharacterized protein</fullName>
    </submittedName>
</protein>
<dbReference type="EMBL" id="JBFDAA010000007">
    <property type="protein sequence ID" value="KAL1130485.1"/>
    <property type="molecule type" value="Genomic_DNA"/>
</dbReference>
<dbReference type="InterPro" id="IPR015510">
    <property type="entry name" value="PGRP"/>
</dbReference>
<evidence type="ECO:0000259" key="4">
    <source>
        <dbReference type="SMART" id="SM00644"/>
    </source>
</evidence>
<dbReference type="SUPFAM" id="SSF55846">
    <property type="entry name" value="N-acetylmuramoyl-L-alanine amidase-like"/>
    <property type="match status" value="2"/>
</dbReference>
<dbReference type="FunFam" id="3.40.80.10:FF:000001">
    <property type="entry name" value="Peptidoglycan recognition protein 1"/>
    <property type="match status" value="1"/>
</dbReference>